<keyword evidence="2" id="KW-0812">Transmembrane</keyword>
<protein>
    <submittedName>
        <fullName evidence="3">Uncharacterized protein</fullName>
    </submittedName>
</protein>
<gene>
    <name evidence="3" type="ORF">C1H46_037928</name>
</gene>
<accession>A0A540KQK3</accession>
<name>A0A540KQK3_MALBA</name>
<sequence>MRAAREGGTRRGSRNGRGKARSIATFIFWLVLIFAQTSNLVVFASTTTTSTIHDDGWTGRIMSSPPRKARFLGKVSFYAPSNSPSHHVHHLPATNGDPDKLYGEDKRKVHTGPNPLHN</sequence>
<evidence type="ECO:0000256" key="2">
    <source>
        <dbReference type="SAM" id="Phobius"/>
    </source>
</evidence>
<reference evidence="3 4" key="1">
    <citation type="journal article" date="2019" name="G3 (Bethesda)">
        <title>Sequencing of a Wild Apple (Malus baccata) Genome Unravels the Differences Between Cultivated and Wild Apple Species Regarding Disease Resistance and Cold Tolerance.</title>
        <authorList>
            <person name="Chen X."/>
        </authorList>
    </citation>
    <scope>NUCLEOTIDE SEQUENCE [LARGE SCALE GENOMIC DNA]</scope>
    <source>
        <strain evidence="4">cv. Shandingzi</strain>
        <tissue evidence="3">Leaves</tissue>
    </source>
</reference>
<keyword evidence="2" id="KW-0472">Membrane</keyword>
<evidence type="ECO:0000313" key="3">
    <source>
        <dbReference type="EMBL" id="TQD76513.1"/>
    </source>
</evidence>
<proteinExistence type="predicted"/>
<evidence type="ECO:0000256" key="1">
    <source>
        <dbReference type="SAM" id="MobiDB-lite"/>
    </source>
</evidence>
<dbReference type="PANTHER" id="PTHR34545">
    <property type="entry name" value="CLAVATA3/ESR (CLE)-RELATED PROTEIN 22"/>
    <property type="match status" value="1"/>
</dbReference>
<dbReference type="AlphaFoldDB" id="A0A540KQK3"/>
<comment type="caution">
    <text evidence="3">The sequence shown here is derived from an EMBL/GenBank/DDBJ whole genome shotgun (WGS) entry which is preliminary data.</text>
</comment>
<keyword evidence="2" id="KW-1133">Transmembrane helix</keyword>
<dbReference type="Proteomes" id="UP000315295">
    <property type="component" value="Unassembled WGS sequence"/>
</dbReference>
<dbReference type="EMBL" id="VIEB01001026">
    <property type="protein sequence ID" value="TQD76513.1"/>
    <property type="molecule type" value="Genomic_DNA"/>
</dbReference>
<feature type="region of interest" description="Disordered" evidence="1">
    <location>
        <begin position="82"/>
        <end position="118"/>
    </location>
</feature>
<feature type="compositionally biased region" description="Basic and acidic residues" evidence="1">
    <location>
        <begin position="97"/>
        <end position="107"/>
    </location>
</feature>
<organism evidence="3 4">
    <name type="scientific">Malus baccata</name>
    <name type="common">Siberian crab apple</name>
    <name type="synonym">Pyrus baccata</name>
    <dbReference type="NCBI Taxonomy" id="106549"/>
    <lineage>
        <taxon>Eukaryota</taxon>
        <taxon>Viridiplantae</taxon>
        <taxon>Streptophyta</taxon>
        <taxon>Embryophyta</taxon>
        <taxon>Tracheophyta</taxon>
        <taxon>Spermatophyta</taxon>
        <taxon>Magnoliopsida</taxon>
        <taxon>eudicotyledons</taxon>
        <taxon>Gunneridae</taxon>
        <taxon>Pentapetalae</taxon>
        <taxon>rosids</taxon>
        <taxon>fabids</taxon>
        <taxon>Rosales</taxon>
        <taxon>Rosaceae</taxon>
        <taxon>Amygdaloideae</taxon>
        <taxon>Maleae</taxon>
        <taxon>Malus</taxon>
    </lineage>
</organism>
<evidence type="ECO:0000313" key="4">
    <source>
        <dbReference type="Proteomes" id="UP000315295"/>
    </source>
</evidence>
<dbReference type="GO" id="GO:0048731">
    <property type="term" value="P:system development"/>
    <property type="evidence" value="ECO:0007669"/>
    <property type="project" value="InterPro"/>
</dbReference>
<dbReference type="InterPro" id="IPR033249">
    <property type="entry name" value="CLE_plant"/>
</dbReference>
<dbReference type="PANTHER" id="PTHR34545:SF7">
    <property type="entry name" value="CLAVATA3_ESR (CLE)-RELATED PROTEIN 16"/>
    <property type="match status" value="1"/>
</dbReference>
<feature type="transmembrane region" description="Helical" evidence="2">
    <location>
        <begin position="21"/>
        <end position="44"/>
    </location>
</feature>
<keyword evidence="4" id="KW-1185">Reference proteome</keyword>